<organism evidence="2 3">
    <name type="scientific">Trichinella spiralis</name>
    <name type="common">Trichina worm</name>
    <dbReference type="NCBI Taxonomy" id="6334"/>
    <lineage>
        <taxon>Eukaryota</taxon>
        <taxon>Metazoa</taxon>
        <taxon>Ecdysozoa</taxon>
        <taxon>Nematoda</taxon>
        <taxon>Enoplea</taxon>
        <taxon>Dorylaimia</taxon>
        <taxon>Trichinellida</taxon>
        <taxon>Trichinellidae</taxon>
        <taxon>Trichinella</taxon>
    </lineage>
</organism>
<proteinExistence type="predicted"/>
<gene>
    <name evidence="2" type="ORF">T01_16167</name>
</gene>
<accession>A0A0V1BED3</accession>
<sequence>MPSGNRETERKGNPPVNTGPSPNSDEHANNTVEEIIDAEVNEISSTITLRMTGQRRRVPRSGPISLKRPIRRLQRLKRQKTCL</sequence>
<feature type="region of interest" description="Disordered" evidence="1">
    <location>
        <begin position="1"/>
        <end position="31"/>
    </location>
</feature>
<evidence type="ECO:0000313" key="2">
    <source>
        <dbReference type="EMBL" id="KRY35413.1"/>
    </source>
</evidence>
<feature type="compositionally biased region" description="Basic residues" evidence="1">
    <location>
        <begin position="68"/>
        <end position="83"/>
    </location>
</feature>
<dbReference type="EMBL" id="JYDH01000054">
    <property type="protein sequence ID" value="KRY35413.1"/>
    <property type="molecule type" value="Genomic_DNA"/>
</dbReference>
<dbReference type="InParanoid" id="A0A0V1BED3"/>
<evidence type="ECO:0000256" key="1">
    <source>
        <dbReference type="SAM" id="MobiDB-lite"/>
    </source>
</evidence>
<reference evidence="2 3" key="1">
    <citation type="submission" date="2015-01" db="EMBL/GenBank/DDBJ databases">
        <title>Evolution of Trichinella species and genotypes.</title>
        <authorList>
            <person name="Korhonen P.K."/>
            <person name="Edoardo P."/>
            <person name="Giuseppe L.R."/>
            <person name="Gasser R.B."/>
        </authorList>
    </citation>
    <scope>NUCLEOTIDE SEQUENCE [LARGE SCALE GENOMIC DNA]</scope>
    <source>
        <strain evidence="2">ISS3</strain>
    </source>
</reference>
<protein>
    <submittedName>
        <fullName evidence="2">Uncharacterized protein</fullName>
    </submittedName>
</protein>
<feature type="compositionally biased region" description="Basic and acidic residues" evidence="1">
    <location>
        <begin position="1"/>
        <end position="12"/>
    </location>
</feature>
<comment type="caution">
    <text evidence="2">The sequence shown here is derived from an EMBL/GenBank/DDBJ whole genome shotgun (WGS) entry which is preliminary data.</text>
</comment>
<dbReference type="AlphaFoldDB" id="A0A0V1BED3"/>
<feature type="region of interest" description="Disordered" evidence="1">
    <location>
        <begin position="51"/>
        <end position="83"/>
    </location>
</feature>
<name>A0A0V1BED3_TRISP</name>
<dbReference type="Proteomes" id="UP000054776">
    <property type="component" value="Unassembled WGS sequence"/>
</dbReference>
<keyword evidence="3" id="KW-1185">Reference proteome</keyword>
<evidence type="ECO:0000313" key="3">
    <source>
        <dbReference type="Proteomes" id="UP000054776"/>
    </source>
</evidence>